<feature type="region of interest" description="Disordered" evidence="1">
    <location>
        <begin position="67"/>
        <end position="111"/>
    </location>
</feature>
<dbReference type="Proteomes" id="UP000076154">
    <property type="component" value="Unassembled WGS sequence"/>
</dbReference>
<protein>
    <submittedName>
        <fullName evidence="2">Uncharacterized protein</fullName>
    </submittedName>
</protein>
<organism evidence="2 3">
    <name type="scientific">Hypsizygus marmoreus</name>
    <name type="common">White beech mushroom</name>
    <name type="synonym">Agaricus marmoreus</name>
    <dbReference type="NCBI Taxonomy" id="39966"/>
    <lineage>
        <taxon>Eukaryota</taxon>
        <taxon>Fungi</taxon>
        <taxon>Dikarya</taxon>
        <taxon>Basidiomycota</taxon>
        <taxon>Agaricomycotina</taxon>
        <taxon>Agaricomycetes</taxon>
        <taxon>Agaricomycetidae</taxon>
        <taxon>Agaricales</taxon>
        <taxon>Tricholomatineae</taxon>
        <taxon>Lyophyllaceae</taxon>
        <taxon>Hypsizygus</taxon>
    </lineage>
</organism>
<feature type="compositionally biased region" description="Basic and acidic residues" evidence="1">
    <location>
        <begin position="68"/>
        <end position="111"/>
    </location>
</feature>
<accession>A0A369IYL4</accession>
<name>A0A369IYL4_HYPMA</name>
<evidence type="ECO:0000313" key="2">
    <source>
        <dbReference type="EMBL" id="RDB14808.1"/>
    </source>
</evidence>
<reference evidence="2" key="1">
    <citation type="submission" date="2018-04" db="EMBL/GenBank/DDBJ databases">
        <title>Whole genome sequencing of Hypsizygus marmoreus.</title>
        <authorList>
            <person name="Choi I.-G."/>
            <person name="Min B."/>
            <person name="Kim J.-G."/>
            <person name="Kim S."/>
            <person name="Oh Y.-L."/>
            <person name="Kong W.-S."/>
            <person name="Park H."/>
            <person name="Jeong J."/>
            <person name="Song E.-S."/>
        </authorList>
    </citation>
    <scope>NUCLEOTIDE SEQUENCE [LARGE SCALE GENOMIC DNA]</scope>
    <source>
        <strain evidence="2">51987-8</strain>
    </source>
</reference>
<proteinExistence type="predicted"/>
<dbReference type="EMBL" id="LUEZ02000096">
    <property type="protein sequence ID" value="RDB14808.1"/>
    <property type="molecule type" value="Genomic_DNA"/>
</dbReference>
<keyword evidence="3" id="KW-1185">Reference proteome</keyword>
<gene>
    <name evidence="2" type="ORF">Hypma_016213</name>
</gene>
<dbReference type="InParanoid" id="A0A369IYL4"/>
<evidence type="ECO:0000256" key="1">
    <source>
        <dbReference type="SAM" id="MobiDB-lite"/>
    </source>
</evidence>
<comment type="caution">
    <text evidence="2">The sequence shown here is derived from an EMBL/GenBank/DDBJ whole genome shotgun (WGS) entry which is preliminary data.</text>
</comment>
<sequence>MMQIAATITMDKNQISWDESMSITHAIVTTDLSMHMHFPIRFARRVENGTVRRAELSREVKKKAAKARKLEQEAKKRAKEAERAREEYRKKEQNIKQKEEETREKSGAVAKKELEATKKERGLLEENFAIVQANPTLAVPANNAVITIPACFDDFRSRRCPDLTTISLAIRASLVFSLHGAPQVIHPGNASLEMNRTYQQREHETYTSDRRQGAFWFKETLKRTRRSLRSPSLLHFYDQDFDVFSAHRSSLSSTSRHDATSTMSAPGHSAQPVRGPVTSLRLWCGNYVAQRGASSADPHLRVVECYEDLLREVGVIDLAYRAYEHSNGAKHKTLQGYDATGWMSFAIHLEQGGTPDAARQDALDIKLTRLYYAEKRTHKNFRGYMNTPV</sequence>
<evidence type="ECO:0000313" key="3">
    <source>
        <dbReference type="Proteomes" id="UP000076154"/>
    </source>
</evidence>
<dbReference type="AlphaFoldDB" id="A0A369IYL4"/>
<dbReference type="OrthoDB" id="3121976at2759"/>